<evidence type="ECO:0000313" key="2">
    <source>
        <dbReference type="Proteomes" id="UP000785200"/>
    </source>
</evidence>
<keyword evidence="2" id="KW-1185">Reference proteome</keyword>
<evidence type="ECO:0000313" key="1">
    <source>
        <dbReference type="EMBL" id="KAG0650777.1"/>
    </source>
</evidence>
<gene>
    <name evidence="1" type="ORF">D0Z07_2428</name>
</gene>
<organism evidence="1 2">
    <name type="scientific">Hyphodiscus hymeniophilus</name>
    <dbReference type="NCBI Taxonomy" id="353542"/>
    <lineage>
        <taxon>Eukaryota</taxon>
        <taxon>Fungi</taxon>
        <taxon>Dikarya</taxon>
        <taxon>Ascomycota</taxon>
        <taxon>Pezizomycotina</taxon>
        <taxon>Leotiomycetes</taxon>
        <taxon>Helotiales</taxon>
        <taxon>Hyphodiscaceae</taxon>
        <taxon>Hyphodiscus</taxon>
    </lineage>
</organism>
<proteinExistence type="predicted"/>
<comment type="caution">
    <text evidence="1">The sequence shown here is derived from an EMBL/GenBank/DDBJ whole genome shotgun (WGS) entry which is preliminary data.</text>
</comment>
<dbReference type="OrthoDB" id="5428038at2759"/>
<sequence>MRLRPHACSKAVPLQLSVACDSIWVSDEILSNAYQRFCSIPPTSRRHGSFVPGPMEARRRLGNRRMTQVSGAATSAPHGVEPIWGFFMEPDRTKWQWQAPKNRPPTQHESVSALPAWLLEWDTTPQAPLGGSVVSGIVDEGRFEMPFRVEDDIRQFRETIKRTSGRNNIKRVSAEFALQFKKNISLGLVSQDTLDNALDYVTEDLRTVYPNEKTTTYMQLAFYTHVWDGIVESQVLEPAEIDPKVMNKLFSLVVSLPLNPRVTGLAKMILDSATDSQLCVMEQSLTSLVKRWTGSWLKRQELKLPTEEFQCAELLVEEAGADVTNARRVIKAMEEDMNDEVALTMAQEVVAKAHAAIRTAMDAVANLQDASSPLQASAKCLARTLERLPAVERMSNDADMVRRAMNMWLLPPHKMKLGYALRAELVPKFIINLINSRHIHTKEIWKLLNIPFYEDLISVKYQPHQSKALPREMIDLMHKMAMAFAHTDARPPRVAQCTGITGTVKGD</sequence>
<protein>
    <submittedName>
        <fullName evidence="1">Uncharacterized protein</fullName>
    </submittedName>
</protein>
<dbReference type="EMBL" id="VNKQ01000005">
    <property type="protein sequence ID" value="KAG0650777.1"/>
    <property type="molecule type" value="Genomic_DNA"/>
</dbReference>
<reference evidence="1" key="1">
    <citation type="submission" date="2019-07" db="EMBL/GenBank/DDBJ databases">
        <title>Hyphodiscus hymeniophilus genome sequencing and assembly.</title>
        <authorList>
            <person name="Kramer G."/>
            <person name="Nodwell J."/>
        </authorList>
    </citation>
    <scope>NUCLEOTIDE SEQUENCE</scope>
    <source>
        <strain evidence="1">ATCC 34498</strain>
    </source>
</reference>
<accession>A0A9P6VMM0</accession>
<name>A0A9P6VMM0_9HELO</name>
<dbReference type="AlphaFoldDB" id="A0A9P6VMM0"/>
<dbReference type="Proteomes" id="UP000785200">
    <property type="component" value="Unassembled WGS sequence"/>
</dbReference>